<proteinExistence type="predicted"/>
<reference evidence="1 2" key="1">
    <citation type="journal article" date="2019" name="Mol. Biol. Evol.">
        <title>Blast fungal genomes show frequent chromosomal changes, gene gains and losses, and effector gene turnover.</title>
        <authorList>
            <person name="Gomez Luciano L.B."/>
            <person name="Jason Tsai I."/>
            <person name="Chuma I."/>
            <person name="Tosa Y."/>
            <person name="Chen Y.H."/>
            <person name="Li J.Y."/>
            <person name="Li M.Y."/>
            <person name="Jade Lu M.Y."/>
            <person name="Nakayashiki H."/>
            <person name="Li W.H."/>
        </authorList>
    </citation>
    <scope>NUCLEOTIDE SEQUENCE [LARGE SCALE GENOMIC DNA]</scope>
    <source>
        <strain evidence="1">MZ5-1-6</strain>
    </source>
</reference>
<name>A0A4P7NDT7_PYROR</name>
<sequence>MAAAICEGSRLLQKSQGYLAGWLTVPAARYQHLSNAMMVAKIMSLRRLCSLEGTLSFFVDTREGSCLLHQSRLENNDRCRHRYGTHWRQNGGSHLALRAFDAQGDYLNALNFAQNNILEVNKSVLRGETAAAVEARIHNACSEEAEAGGRDQDRLALLILETRATDTLFLPAHMRHPDSPSASFWGGLPFLVEDMVISWEDRWEMMRSEYRCNFISLTARLFATGACCDWIALCGLHLLREVLETPIPMLPKSQQLNNDGSSKPAAPFVPRLQTPISFDPKTALELLPALRSFLDFGSARLAALCNLSADAGPLPAGLEHIRGSLAGPGPLARAAGVDAGPCGFAPQRWHFWTRRLGEMSEVCTSGTSDGLVAGEAATCLGRMWDKEGLIAGPLTQGKTATLSEDLARRQRVGLVAASLPQCMSPELVIQGRSNLSMP</sequence>
<accession>A0A4P7NDT7</accession>
<dbReference type="PANTHER" id="PTHR38797">
    <property type="entry name" value="NUCLEAR PORE COMPLEX PROTEIN NUP85-RELATED"/>
    <property type="match status" value="1"/>
</dbReference>
<dbReference type="Pfam" id="PF12311">
    <property type="entry name" value="DUF3632"/>
    <property type="match status" value="1"/>
</dbReference>
<dbReference type="EMBL" id="CP034206">
    <property type="protein sequence ID" value="QBZ59474.1"/>
    <property type="molecule type" value="Genomic_DNA"/>
</dbReference>
<dbReference type="InterPro" id="IPR053204">
    <property type="entry name" value="Oxopyrrolidines_Biosynth-assoc"/>
</dbReference>
<evidence type="ECO:0000313" key="2">
    <source>
        <dbReference type="Proteomes" id="UP000294847"/>
    </source>
</evidence>
<dbReference type="AlphaFoldDB" id="A0A4P7NDT7"/>
<evidence type="ECO:0000313" key="1">
    <source>
        <dbReference type="EMBL" id="QBZ59474.1"/>
    </source>
</evidence>
<protein>
    <submittedName>
        <fullName evidence="1">Uncharacterized protein</fullName>
    </submittedName>
</protein>
<gene>
    <name evidence="1" type="ORF">PoMZ_04435</name>
</gene>
<dbReference type="InterPro" id="IPR022085">
    <property type="entry name" value="OpdG"/>
</dbReference>
<dbReference type="PANTHER" id="PTHR38797:SF7">
    <property type="entry name" value="TRANSCRIPTION FACTOR DOMAIN-CONTAINING PROTEIN"/>
    <property type="match status" value="1"/>
</dbReference>
<dbReference type="Proteomes" id="UP000294847">
    <property type="component" value="Chromosome 3"/>
</dbReference>
<organism evidence="1 2">
    <name type="scientific">Pyricularia oryzae</name>
    <name type="common">Rice blast fungus</name>
    <name type="synonym">Magnaporthe oryzae</name>
    <dbReference type="NCBI Taxonomy" id="318829"/>
    <lineage>
        <taxon>Eukaryota</taxon>
        <taxon>Fungi</taxon>
        <taxon>Dikarya</taxon>
        <taxon>Ascomycota</taxon>
        <taxon>Pezizomycotina</taxon>
        <taxon>Sordariomycetes</taxon>
        <taxon>Sordariomycetidae</taxon>
        <taxon>Magnaporthales</taxon>
        <taxon>Pyriculariaceae</taxon>
        <taxon>Pyricularia</taxon>
    </lineage>
</organism>